<evidence type="ECO:0000256" key="1">
    <source>
        <dbReference type="ARBA" id="ARBA00004496"/>
    </source>
</evidence>
<evidence type="ECO:0000259" key="18">
    <source>
        <dbReference type="PROSITE" id="PS51918"/>
    </source>
</evidence>
<dbReference type="SFLD" id="SFLDS00029">
    <property type="entry name" value="Radical_SAM"/>
    <property type="match status" value="1"/>
</dbReference>
<feature type="binding site" evidence="16">
    <location>
        <begin position="109"/>
        <end position="110"/>
    </location>
    <ligand>
        <name>S-adenosyl-L-methionine</name>
        <dbReference type="ChEBI" id="CHEBI:59789"/>
        <label>2</label>
    </ligand>
</feature>
<gene>
    <name evidence="19" type="primary">hemN</name>
    <name evidence="19" type="ORF">Q3V30_21130</name>
</gene>
<dbReference type="Pfam" id="PF04055">
    <property type="entry name" value="Radical_SAM"/>
    <property type="match status" value="1"/>
</dbReference>
<dbReference type="PROSITE" id="PS51918">
    <property type="entry name" value="RADICAL_SAM"/>
    <property type="match status" value="1"/>
</dbReference>
<proteinExistence type="inferred from homology"/>
<dbReference type="GO" id="GO:0051989">
    <property type="term" value="F:coproporphyrinogen dehydrogenase activity"/>
    <property type="evidence" value="ECO:0007669"/>
    <property type="project" value="UniProtKB-EC"/>
</dbReference>
<dbReference type="Gene3D" id="3.80.30.20">
    <property type="entry name" value="tm_1862 like domain"/>
    <property type="match status" value="1"/>
</dbReference>
<evidence type="ECO:0000256" key="13">
    <source>
        <dbReference type="ARBA" id="ARBA00024295"/>
    </source>
</evidence>
<evidence type="ECO:0000256" key="14">
    <source>
        <dbReference type="ARBA" id="ARBA00048321"/>
    </source>
</evidence>
<evidence type="ECO:0000256" key="2">
    <source>
        <dbReference type="ARBA" id="ARBA00004785"/>
    </source>
</evidence>
<dbReference type="InterPro" id="IPR023404">
    <property type="entry name" value="rSAM_horseshoe"/>
</dbReference>
<comment type="similarity">
    <text evidence="3 15">Belongs to the anaerobic coproporphyrinogen-III oxidase family.</text>
</comment>
<dbReference type="GO" id="GO:0051539">
    <property type="term" value="F:4 iron, 4 sulfur cluster binding"/>
    <property type="evidence" value="ECO:0007669"/>
    <property type="project" value="UniProtKB-KW"/>
</dbReference>
<feature type="binding site" evidence="16">
    <location>
        <position position="180"/>
    </location>
    <ligand>
        <name>S-adenosyl-L-methionine</name>
        <dbReference type="ChEBI" id="CHEBI:59789"/>
        <label>2</label>
    </ligand>
</feature>
<evidence type="ECO:0000313" key="20">
    <source>
        <dbReference type="Proteomes" id="UP001228139"/>
    </source>
</evidence>
<evidence type="ECO:0000256" key="12">
    <source>
        <dbReference type="ARBA" id="ARBA00023244"/>
    </source>
</evidence>
<evidence type="ECO:0000256" key="9">
    <source>
        <dbReference type="ARBA" id="ARBA00023002"/>
    </source>
</evidence>
<evidence type="ECO:0000256" key="6">
    <source>
        <dbReference type="ARBA" id="ARBA00022490"/>
    </source>
</evidence>
<dbReference type="PANTHER" id="PTHR13932">
    <property type="entry name" value="COPROPORPHYRINIGEN III OXIDASE"/>
    <property type="match status" value="1"/>
</dbReference>
<evidence type="ECO:0000256" key="11">
    <source>
        <dbReference type="ARBA" id="ARBA00023014"/>
    </source>
</evidence>
<feature type="binding site" evidence="16">
    <location>
        <begin position="64"/>
        <end position="66"/>
    </location>
    <ligand>
        <name>S-adenosyl-L-methionine</name>
        <dbReference type="ChEBI" id="CHEBI:59789"/>
        <label>2</label>
    </ligand>
</feature>
<keyword evidence="6 15" id="KW-0963">Cytoplasm</keyword>
<feature type="binding site" evidence="16">
    <location>
        <position position="141"/>
    </location>
    <ligand>
        <name>S-adenosyl-L-methionine</name>
        <dbReference type="ChEBI" id="CHEBI:59789"/>
        <label>1</label>
    </ligand>
</feature>
<evidence type="ECO:0000256" key="5">
    <source>
        <dbReference type="ARBA" id="ARBA00022485"/>
    </source>
</evidence>
<dbReference type="PANTHER" id="PTHR13932:SF6">
    <property type="entry name" value="OXYGEN-INDEPENDENT COPROPORPHYRINOGEN III OXIDASE"/>
    <property type="match status" value="1"/>
</dbReference>
<comment type="pathway">
    <text evidence="2 15">Porphyrin-containing compound metabolism; protoporphyrin-IX biosynthesis; protoporphyrinogen-IX from coproporphyrinogen-III (AdoMet route): step 1/1.</text>
</comment>
<keyword evidence="9 15" id="KW-0560">Oxidoreductase</keyword>
<evidence type="ECO:0000256" key="4">
    <source>
        <dbReference type="ARBA" id="ARBA00011245"/>
    </source>
</evidence>
<dbReference type="SUPFAM" id="SSF102114">
    <property type="entry name" value="Radical SAM enzymes"/>
    <property type="match status" value="1"/>
</dbReference>
<evidence type="ECO:0000256" key="8">
    <source>
        <dbReference type="ARBA" id="ARBA00022723"/>
    </source>
</evidence>
<dbReference type="NCBIfam" id="TIGR00538">
    <property type="entry name" value="hemN"/>
    <property type="match status" value="1"/>
</dbReference>
<dbReference type="SFLD" id="SFLDF00277">
    <property type="entry name" value="oxygen-independent_coproporphy"/>
    <property type="match status" value="1"/>
</dbReference>
<dbReference type="AlphaFoldDB" id="A0AA50DN82"/>
<dbReference type="Gene3D" id="1.10.10.920">
    <property type="match status" value="1"/>
</dbReference>
<comment type="function">
    <text evidence="13">Involved in the heme biosynthesis. Catalyzes the anaerobic oxidative decarboxylation of propionate groups of rings A and B of coproporphyrinogen III to yield the vinyl groups in protoporphyrinogen IX.</text>
</comment>
<comment type="catalytic activity">
    <reaction evidence="14 15">
        <text>coproporphyrinogen III + 2 S-adenosyl-L-methionine = protoporphyrinogen IX + 2 5'-deoxyadenosine + 2 L-methionine + 2 CO2</text>
        <dbReference type="Rhea" id="RHEA:15425"/>
        <dbReference type="ChEBI" id="CHEBI:16526"/>
        <dbReference type="ChEBI" id="CHEBI:17319"/>
        <dbReference type="ChEBI" id="CHEBI:57307"/>
        <dbReference type="ChEBI" id="CHEBI:57309"/>
        <dbReference type="ChEBI" id="CHEBI:57844"/>
        <dbReference type="ChEBI" id="CHEBI:59789"/>
        <dbReference type="EC" id="1.3.98.3"/>
    </reaction>
</comment>
<sequence>MIEWDQQLIQKYNVSGPRYTSYPTALEFSPAYDEAAFLQAARRYPDRPLSLYIHIPFCHRLCYFCGCNKVVTRQQHKAEAYLDALTIEIQSRAALFRHRTVTQMHWGGGTPTYLSKPQISRLIQVLRESFTFSEEAELSIEVDPREIELDVLDHLHDHGFNRLSMGVQDFNKEVQEKVNRVQDEQTIVALIERARQTGFASTSLDLIYGLPVQTPESFAFTLNKVIELNPDRLSVFNYAHMPALFAAQRKIKEADLPSAQQKLDILQQTVTMLTAEGYQFIGMDHFARPGDELAIAQREGKLHRNFQGYTTQGNSDLLGMGVSAISMIGDSYAQNEKDLKAWYAAIEKNHSALCRGVKLTKDDCLRRDVIKTLMCNFALNFADFDTGVEAFSDYFAEDLALLAPFIEDGLVERHEKGLQVTAKGRLLVRNICMCFDAYLRQKARMQQFSRVI</sequence>
<feature type="binding site" evidence="17">
    <location>
        <position position="65"/>
    </location>
    <ligand>
        <name>[4Fe-4S] cluster</name>
        <dbReference type="ChEBI" id="CHEBI:49883"/>
        <note>4Fe-4S-S-AdoMet</note>
    </ligand>
</feature>
<dbReference type="SMART" id="SM00729">
    <property type="entry name" value="Elp3"/>
    <property type="match status" value="1"/>
</dbReference>
<dbReference type="KEGG" id="epi:Q3V30_21130"/>
<dbReference type="FunFam" id="1.10.10.920:FF:000001">
    <property type="entry name" value="Coproporphyrinogen-III oxidase"/>
    <property type="match status" value="1"/>
</dbReference>
<keyword evidence="12 15" id="KW-0627">Porphyrin biosynthesis</keyword>
<feature type="binding site" evidence="17">
    <location>
        <position position="58"/>
    </location>
    <ligand>
        <name>[4Fe-4S] cluster</name>
        <dbReference type="ChEBI" id="CHEBI:49883"/>
        <note>4Fe-4S-S-AdoMet</note>
    </ligand>
</feature>
<comment type="cofactor">
    <cofactor evidence="15 17">
        <name>[4Fe-4S] cluster</name>
        <dbReference type="ChEBI" id="CHEBI:49883"/>
    </cofactor>
    <text evidence="15 17">Binds 1 [4Fe-4S] cluster. The cluster is coordinated with 3 cysteines and an exchangeable S-adenosyl-L-methionine.</text>
</comment>
<evidence type="ECO:0000256" key="7">
    <source>
        <dbReference type="ARBA" id="ARBA00022691"/>
    </source>
</evidence>
<keyword evidence="8 15" id="KW-0479">Metal-binding</keyword>
<dbReference type="PIRSF" id="PIRSF000167">
    <property type="entry name" value="HemN"/>
    <property type="match status" value="1"/>
</dbReference>
<dbReference type="RefSeq" id="WP_306213270.1">
    <property type="nucleotide sequence ID" value="NZ_CP132353.1"/>
</dbReference>
<dbReference type="InterPro" id="IPR004558">
    <property type="entry name" value="Coprogen_oxidase_HemN"/>
</dbReference>
<keyword evidence="20" id="KW-1185">Reference proteome</keyword>
<dbReference type="GO" id="GO:0046872">
    <property type="term" value="F:metal ion binding"/>
    <property type="evidence" value="ECO:0007669"/>
    <property type="project" value="UniProtKB-KW"/>
</dbReference>
<evidence type="ECO:0000256" key="15">
    <source>
        <dbReference type="PIRNR" id="PIRNR000167"/>
    </source>
</evidence>
<keyword evidence="5 15" id="KW-0004">4Fe-4S</keyword>
<reference evidence="19 20" key="1">
    <citation type="submission" date="2023-07" db="EMBL/GenBank/DDBJ databases">
        <title>Pathogenic bacteria of pear tree diseases.</title>
        <authorList>
            <person name="Zhang Z."/>
            <person name="He L."/>
            <person name="Huang R."/>
        </authorList>
    </citation>
    <scope>NUCLEOTIDE SEQUENCE [LARGE SCALE GENOMIC DNA]</scope>
    <source>
        <strain evidence="19 20">DE2</strain>
    </source>
</reference>
<comment type="subunit">
    <text evidence="4">Monomer.</text>
</comment>
<evidence type="ECO:0000256" key="17">
    <source>
        <dbReference type="PIRSR" id="PIRSR000167-2"/>
    </source>
</evidence>
<protein>
    <recommendedName>
        <fullName evidence="15">Coproporphyrinogen-III oxidase</fullName>
        <ecNumber evidence="15">1.3.98.3</ecNumber>
    </recommendedName>
</protein>
<keyword evidence="11 15" id="KW-0411">Iron-sulfur</keyword>
<keyword evidence="7 15" id="KW-0949">S-adenosyl-L-methionine</keyword>
<feature type="binding site" evidence="16">
    <location>
        <position position="168"/>
    </location>
    <ligand>
        <name>S-adenosyl-L-methionine</name>
        <dbReference type="ChEBI" id="CHEBI:59789"/>
        <label>2</label>
    </ligand>
</feature>
<dbReference type="EC" id="1.3.98.3" evidence="15"/>
<feature type="binding site" evidence="17">
    <location>
        <position position="62"/>
    </location>
    <ligand>
        <name>[4Fe-4S] cluster</name>
        <dbReference type="ChEBI" id="CHEBI:49883"/>
        <note>4Fe-4S-S-AdoMet</note>
    </ligand>
</feature>
<evidence type="ECO:0000256" key="16">
    <source>
        <dbReference type="PIRSR" id="PIRSR000167-1"/>
    </source>
</evidence>
<dbReference type="InterPro" id="IPR058240">
    <property type="entry name" value="rSAM_sf"/>
</dbReference>
<feature type="binding site" evidence="16">
    <location>
        <position position="108"/>
    </location>
    <ligand>
        <name>S-adenosyl-L-methionine</name>
        <dbReference type="ChEBI" id="CHEBI:59789"/>
        <label>1</label>
    </ligand>
</feature>
<dbReference type="InterPro" id="IPR010723">
    <property type="entry name" value="HemN_C"/>
</dbReference>
<feature type="binding site" evidence="16">
    <location>
        <position position="325"/>
    </location>
    <ligand>
        <name>S-adenosyl-L-methionine</name>
        <dbReference type="ChEBI" id="CHEBI:59789"/>
        <label>1</label>
    </ligand>
</feature>
<dbReference type="InterPro" id="IPR006638">
    <property type="entry name" value="Elp3/MiaA/NifB-like_rSAM"/>
</dbReference>
<feature type="domain" description="Radical SAM core" evidence="18">
    <location>
        <begin position="43"/>
        <end position="276"/>
    </location>
</feature>
<dbReference type="GO" id="GO:0004109">
    <property type="term" value="F:coproporphyrinogen oxidase activity"/>
    <property type="evidence" value="ECO:0007669"/>
    <property type="project" value="InterPro"/>
</dbReference>
<evidence type="ECO:0000256" key="3">
    <source>
        <dbReference type="ARBA" id="ARBA00005493"/>
    </source>
</evidence>
<organism evidence="19 20">
    <name type="scientific">Erwinia pyri</name>
    <dbReference type="NCBI Taxonomy" id="3062598"/>
    <lineage>
        <taxon>Bacteria</taxon>
        <taxon>Pseudomonadati</taxon>
        <taxon>Pseudomonadota</taxon>
        <taxon>Gammaproteobacteria</taxon>
        <taxon>Enterobacterales</taxon>
        <taxon>Erwiniaceae</taxon>
        <taxon>Erwinia</taxon>
    </lineage>
</organism>
<feature type="binding site" evidence="16">
    <location>
        <position position="205"/>
    </location>
    <ligand>
        <name>S-adenosyl-L-methionine</name>
        <dbReference type="ChEBI" id="CHEBI:59789"/>
        <label>2</label>
    </ligand>
</feature>
<dbReference type="GO" id="GO:0005737">
    <property type="term" value="C:cytoplasm"/>
    <property type="evidence" value="ECO:0007669"/>
    <property type="project" value="UniProtKB-SubCell"/>
</dbReference>
<comment type="subcellular location">
    <subcellularLocation>
        <location evidence="1 15">Cytoplasm</location>
    </subcellularLocation>
</comment>
<dbReference type="Pfam" id="PF06969">
    <property type="entry name" value="HemN_C"/>
    <property type="match status" value="1"/>
</dbReference>
<dbReference type="EMBL" id="CP132353">
    <property type="protein sequence ID" value="WLS81026.1"/>
    <property type="molecule type" value="Genomic_DNA"/>
</dbReference>
<evidence type="ECO:0000313" key="19">
    <source>
        <dbReference type="EMBL" id="WLS81026.1"/>
    </source>
</evidence>
<dbReference type="Proteomes" id="UP001228139">
    <property type="component" value="Chromosome"/>
</dbReference>
<evidence type="ECO:0000256" key="10">
    <source>
        <dbReference type="ARBA" id="ARBA00023004"/>
    </source>
</evidence>
<keyword evidence="10 15" id="KW-0408">Iron</keyword>
<feature type="binding site" evidence="16">
    <location>
        <position position="239"/>
    </location>
    <ligand>
        <name>S-adenosyl-L-methionine</name>
        <dbReference type="ChEBI" id="CHEBI:59789"/>
        <label>2</label>
    </ligand>
</feature>
<dbReference type="FunFam" id="3.80.30.20:FF:000012">
    <property type="entry name" value="Coproporphyrinogen-III oxidase"/>
    <property type="match status" value="1"/>
</dbReference>
<dbReference type="SFLD" id="SFLDG01065">
    <property type="entry name" value="anaerobic_coproporphyrinogen-I"/>
    <property type="match status" value="1"/>
</dbReference>
<accession>A0AA50DN82</accession>
<dbReference type="CDD" id="cd01335">
    <property type="entry name" value="Radical_SAM"/>
    <property type="match status" value="1"/>
</dbReference>
<dbReference type="InterPro" id="IPR034505">
    <property type="entry name" value="Coproporphyrinogen-III_oxidase"/>
</dbReference>
<dbReference type="InterPro" id="IPR007197">
    <property type="entry name" value="rSAM"/>
</dbReference>
<name>A0AA50DN82_9GAMM</name>
<dbReference type="GO" id="GO:0006782">
    <property type="term" value="P:protoporphyrinogen IX biosynthetic process"/>
    <property type="evidence" value="ECO:0007669"/>
    <property type="project" value="TreeGrafter"/>
</dbReference>
<feature type="binding site" evidence="16">
    <location>
        <position position="52"/>
    </location>
    <ligand>
        <name>S-adenosyl-L-methionine</name>
        <dbReference type="ChEBI" id="CHEBI:59789"/>
        <label>1</label>
    </ligand>
</feature>